<keyword evidence="10 15" id="KW-0418">Kinase</keyword>
<dbReference type="SUPFAM" id="SSF51621">
    <property type="entry name" value="Phosphoenolpyruvate/pyruvate domain"/>
    <property type="match status" value="1"/>
</dbReference>
<dbReference type="InterPro" id="IPR018274">
    <property type="entry name" value="PEP_util_AS"/>
</dbReference>
<keyword evidence="7 15" id="KW-0808">Transferase</keyword>
<evidence type="ECO:0000256" key="8">
    <source>
        <dbReference type="ARBA" id="ARBA00022723"/>
    </source>
</evidence>
<evidence type="ECO:0000256" key="3">
    <source>
        <dbReference type="ARBA" id="ARBA00004742"/>
    </source>
</evidence>
<dbReference type="EMBL" id="JAPNKE010000002">
    <property type="protein sequence ID" value="MCY1011376.1"/>
    <property type="molecule type" value="Genomic_DNA"/>
</dbReference>
<reference evidence="19" key="1">
    <citation type="submission" date="2022-11" db="EMBL/GenBank/DDBJ databases">
        <title>Minimal conservation of predation-associated metabolite biosynthetic gene clusters underscores biosynthetic potential of Myxococcota including descriptions for ten novel species: Archangium lansinium sp. nov., Myxococcus landrumus sp. nov., Nannocystis bai.</title>
        <authorList>
            <person name="Ahearne A."/>
            <person name="Stevens C."/>
            <person name="Phillips K."/>
        </authorList>
    </citation>
    <scope>NUCLEOTIDE SEQUENCE</scope>
    <source>
        <strain evidence="19">Na p29</strain>
    </source>
</reference>
<dbReference type="InterPro" id="IPR008279">
    <property type="entry name" value="PEP-util_enz_mobile_dom"/>
</dbReference>
<evidence type="ECO:0000256" key="15">
    <source>
        <dbReference type="PIRNR" id="PIRNR000854"/>
    </source>
</evidence>
<dbReference type="PIRSF" id="PIRSF000854">
    <property type="entry name" value="PEP_synthase"/>
    <property type="match status" value="1"/>
</dbReference>
<evidence type="ECO:0000256" key="13">
    <source>
        <dbReference type="ARBA" id="ARBA00033470"/>
    </source>
</evidence>
<dbReference type="SUPFAM" id="SSF56059">
    <property type="entry name" value="Glutathione synthetase ATP-binding domain-like"/>
    <property type="match status" value="1"/>
</dbReference>
<evidence type="ECO:0000256" key="12">
    <source>
        <dbReference type="ARBA" id="ARBA00022842"/>
    </source>
</evidence>
<dbReference type="NCBIfam" id="NF005057">
    <property type="entry name" value="PRK06464.1"/>
    <property type="match status" value="1"/>
</dbReference>
<comment type="cofactor">
    <cofactor evidence="1 15">
        <name>Mg(2+)</name>
        <dbReference type="ChEBI" id="CHEBI:18420"/>
    </cofactor>
</comment>
<evidence type="ECO:0000256" key="1">
    <source>
        <dbReference type="ARBA" id="ARBA00001946"/>
    </source>
</evidence>
<keyword evidence="8 15" id="KW-0479">Metal-binding</keyword>
<evidence type="ECO:0000313" key="19">
    <source>
        <dbReference type="EMBL" id="MCY1011376.1"/>
    </source>
</evidence>
<comment type="function">
    <text evidence="2 15">Catalyzes the phosphorylation of pyruvate to phosphoenolpyruvate.</text>
</comment>
<evidence type="ECO:0000256" key="2">
    <source>
        <dbReference type="ARBA" id="ARBA00002988"/>
    </source>
</evidence>
<keyword evidence="11 15" id="KW-0067">ATP-binding</keyword>
<dbReference type="InterPro" id="IPR002192">
    <property type="entry name" value="PPDK_AMP/ATP-bd"/>
</dbReference>
<comment type="catalytic activity">
    <reaction evidence="14 15">
        <text>pyruvate + ATP + H2O = phosphoenolpyruvate + AMP + phosphate + 2 H(+)</text>
        <dbReference type="Rhea" id="RHEA:11364"/>
        <dbReference type="ChEBI" id="CHEBI:15361"/>
        <dbReference type="ChEBI" id="CHEBI:15377"/>
        <dbReference type="ChEBI" id="CHEBI:15378"/>
        <dbReference type="ChEBI" id="CHEBI:30616"/>
        <dbReference type="ChEBI" id="CHEBI:43474"/>
        <dbReference type="ChEBI" id="CHEBI:58702"/>
        <dbReference type="ChEBI" id="CHEBI:456215"/>
        <dbReference type="EC" id="2.7.9.2"/>
    </reaction>
</comment>
<dbReference type="Gene3D" id="3.30.470.20">
    <property type="entry name" value="ATP-grasp fold, B domain"/>
    <property type="match status" value="1"/>
</dbReference>
<evidence type="ECO:0000259" key="17">
    <source>
        <dbReference type="Pfam" id="PF01326"/>
    </source>
</evidence>
<sequence>MATYIAWLSELSAADVPSVGGKGANLGEMTRAGLPVPGGFVVTTAAFLAAVDAAGVRAELFDMFKKADAESPQGLAEASARMRALIQRAGVPADVRAAVAGAYAELGADVAVAVRSSATSEDTGSTSFAGMHETYTNVVGAAALCERIVACWASAYGQRALAYRKAESIGEEPTIAVVVQAMVDAARSGVMFTADPASGDRETVVIEAAFGLGEVVVGGQVEVDTYVLAKAGPTVRSARVGSKQFKIVRDARGHESKVSLGTDEANRRVLSDEELLQLARLGAQVEAHYGAPQDIEWAEAGGAFFLVQTRPITTLQKAAPGPSEAERGRVLLHGLGASPGTASGKVRVLRSPDEAGRLEAGEVLVAAMTSPDWVPTMRRAAAVVTDSGGMTCHAAIVSRELKIPAIVGAREATRVLRDGELVTVDGKRGQVLAGAKPERVEVVTPSVGEPTAPSEALATRLYVNLALAERAAEAAALPVDGVGLLRAEFMILDALAGQHPRDLVARGGGREFVAAMTERLRQIARAFAPRPVIYRTYDFRSNEFRGLSGGERHEPREDNPMIGYRGCFRYIKDPALFDLELEALAQVREESQNLHVMIPFVRTRWELERCLERLDKSPLGSDRGLLRWVMAEVPSVAFWIPEYARMGIHGVSIGSNDLTQLMLGVDRDSELCAELFDESDAAVVDAIARIIATARAHGLTSSLCGQAPSNRPEFAETLVRLGITSISVNVDAVHQTRATVAAAEKRLLLAAARSGMSEGACPKESPLRREL</sequence>
<accession>A0A9X3F4P4</accession>
<dbReference type="Gene3D" id="3.30.1490.20">
    <property type="entry name" value="ATP-grasp fold, A domain"/>
    <property type="match status" value="1"/>
</dbReference>
<dbReference type="EC" id="2.7.9.2" evidence="5 15"/>
<name>A0A9X3F4P4_9BACT</name>
<dbReference type="InterPro" id="IPR036637">
    <property type="entry name" value="Phosphohistidine_dom_sf"/>
</dbReference>
<evidence type="ECO:0000256" key="9">
    <source>
        <dbReference type="ARBA" id="ARBA00022741"/>
    </source>
</evidence>
<dbReference type="Pfam" id="PF00391">
    <property type="entry name" value="PEP-utilizers"/>
    <property type="match status" value="1"/>
</dbReference>
<dbReference type="Gene3D" id="3.50.30.10">
    <property type="entry name" value="Phosphohistidine domain"/>
    <property type="match status" value="1"/>
</dbReference>
<protein>
    <recommendedName>
        <fullName evidence="6 15">Phosphoenolpyruvate synthase</fullName>
        <shortName evidence="15">PEP synthase</shortName>
        <ecNumber evidence="5 15">2.7.9.2</ecNumber>
    </recommendedName>
    <alternativeName>
        <fullName evidence="13 15">Pyruvate, water dikinase</fullName>
    </alternativeName>
</protein>
<evidence type="ECO:0000256" key="11">
    <source>
        <dbReference type="ARBA" id="ARBA00022840"/>
    </source>
</evidence>
<feature type="domain" description="PEP-utilising enzyme mobile" evidence="16">
    <location>
        <begin position="359"/>
        <end position="429"/>
    </location>
</feature>
<dbReference type="InterPro" id="IPR000121">
    <property type="entry name" value="PEP_util_C"/>
</dbReference>
<comment type="caution">
    <text evidence="19">The sequence shown here is derived from an EMBL/GenBank/DDBJ whole genome shotgun (WGS) entry which is preliminary data.</text>
</comment>
<evidence type="ECO:0000256" key="4">
    <source>
        <dbReference type="ARBA" id="ARBA00007837"/>
    </source>
</evidence>
<dbReference type="GO" id="GO:0008986">
    <property type="term" value="F:pyruvate, water dikinase activity"/>
    <property type="evidence" value="ECO:0007669"/>
    <property type="project" value="UniProtKB-EC"/>
</dbReference>
<dbReference type="InterPro" id="IPR013815">
    <property type="entry name" value="ATP_grasp_subdomain_1"/>
</dbReference>
<dbReference type="InterPro" id="IPR015813">
    <property type="entry name" value="Pyrv/PenolPyrv_kinase-like_dom"/>
</dbReference>
<feature type="domain" description="PEP-utilising enzyme C-terminal" evidence="18">
    <location>
        <begin position="456"/>
        <end position="743"/>
    </location>
</feature>
<dbReference type="RefSeq" id="WP_267774640.1">
    <property type="nucleotide sequence ID" value="NZ_JAPNKE010000002.1"/>
</dbReference>
<dbReference type="GO" id="GO:0046872">
    <property type="term" value="F:metal ion binding"/>
    <property type="evidence" value="ECO:0007669"/>
    <property type="project" value="UniProtKB-KW"/>
</dbReference>
<evidence type="ECO:0000259" key="16">
    <source>
        <dbReference type="Pfam" id="PF00391"/>
    </source>
</evidence>
<comment type="similarity">
    <text evidence="4 15">Belongs to the PEP-utilizing enzyme family.</text>
</comment>
<evidence type="ECO:0000256" key="5">
    <source>
        <dbReference type="ARBA" id="ARBA00011996"/>
    </source>
</evidence>
<evidence type="ECO:0000313" key="20">
    <source>
        <dbReference type="Proteomes" id="UP001150924"/>
    </source>
</evidence>
<evidence type="ECO:0000259" key="18">
    <source>
        <dbReference type="Pfam" id="PF02896"/>
    </source>
</evidence>
<dbReference type="PANTHER" id="PTHR43030:SF1">
    <property type="entry name" value="PHOSPHOENOLPYRUVATE SYNTHASE"/>
    <property type="match status" value="1"/>
</dbReference>
<proteinExistence type="inferred from homology"/>
<evidence type="ECO:0000256" key="6">
    <source>
        <dbReference type="ARBA" id="ARBA00021623"/>
    </source>
</evidence>
<dbReference type="InterPro" id="IPR040442">
    <property type="entry name" value="Pyrv_kinase-like_dom_sf"/>
</dbReference>
<dbReference type="GO" id="GO:0005524">
    <property type="term" value="F:ATP binding"/>
    <property type="evidence" value="ECO:0007669"/>
    <property type="project" value="UniProtKB-KW"/>
</dbReference>
<feature type="domain" description="Pyruvate phosphate dikinase AMP/ATP-binding" evidence="17">
    <location>
        <begin position="17"/>
        <end position="321"/>
    </location>
</feature>
<dbReference type="Gene3D" id="3.20.20.60">
    <property type="entry name" value="Phosphoenolpyruvate-binding domains"/>
    <property type="match status" value="1"/>
</dbReference>
<evidence type="ECO:0000256" key="10">
    <source>
        <dbReference type="ARBA" id="ARBA00022777"/>
    </source>
</evidence>
<dbReference type="Pfam" id="PF01326">
    <property type="entry name" value="PPDK_N"/>
    <property type="match status" value="1"/>
</dbReference>
<keyword evidence="9 15" id="KW-0547">Nucleotide-binding</keyword>
<dbReference type="PANTHER" id="PTHR43030">
    <property type="entry name" value="PHOSPHOENOLPYRUVATE SYNTHASE"/>
    <property type="match status" value="1"/>
</dbReference>
<dbReference type="AlphaFoldDB" id="A0A9X3F4P4"/>
<dbReference type="SUPFAM" id="SSF52009">
    <property type="entry name" value="Phosphohistidine domain"/>
    <property type="match status" value="1"/>
</dbReference>
<evidence type="ECO:0000256" key="7">
    <source>
        <dbReference type="ARBA" id="ARBA00022679"/>
    </source>
</evidence>
<dbReference type="Proteomes" id="UP001150924">
    <property type="component" value="Unassembled WGS sequence"/>
</dbReference>
<evidence type="ECO:0000256" key="14">
    <source>
        <dbReference type="ARBA" id="ARBA00047700"/>
    </source>
</evidence>
<gene>
    <name evidence="19" type="primary">ppsA</name>
    <name evidence="19" type="ORF">OV079_38615</name>
</gene>
<organism evidence="19 20">
    <name type="scientific">Nannocystis pusilla</name>
    <dbReference type="NCBI Taxonomy" id="889268"/>
    <lineage>
        <taxon>Bacteria</taxon>
        <taxon>Pseudomonadati</taxon>
        <taxon>Myxococcota</taxon>
        <taxon>Polyangia</taxon>
        <taxon>Nannocystales</taxon>
        <taxon>Nannocystaceae</taxon>
        <taxon>Nannocystis</taxon>
    </lineage>
</organism>
<dbReference type="NCBIfam" id="TIGR01418">
    <property type="entry name" value="PEP_synth"/>
    <property type="match status" value="1"/>
</dbReference>
<dbReference type="PROSITE" id="PS00370">
    <property type="entry name" value="PEP_ENZYMES_PHOS_SITE"/>
    <property type="match status" value="1"/>
</dbReference>
<dbReference type="Pfam" id="PF02896">
    <property type="entry name" value="PEP-utilizers_C"/>
    <property type="match status" value="1"/>
</dbReference>
<dbReference type="InterPro" id="IPR006319">
    <property type="entry name" value="PEP_synth"/>
</dbReference>
<comment type="pathway">
    <text evidence="3 15">Carbohydrate biosynthesis; gluconeogenesis.</text>
</comment>
<keyword evidence="12 15" id="KW-0460">Magnesium</keyword>
<keyword evidence="20" id="KW-1185">Reference proteome</keyword>